<sequence length="124" mass="13746">MLTIDTRQFPFHNMGSEVQSLVLGEEGSFSLAEGSPSPPQQHNCLAAPAASPAYPQHRDHQAFCQVITPAPAAGRCGAYQQLSTYTGPPRCCRCHHRRPLPTTHPWAFLTLTTLQSSQRKHRNR</sequence>
<feature type="region of interest" description="Disordered" evidence="1">
    <location>
        <begin position="28"/>
        <end position="52"/>
    </location>
</feature>
<name>A0AAW0IJC8_MYOGA</name>
<evidence type="ECO:0000313" key="2">
    <source>
        <dbReference type="EMBL" id="KAK7814450.1"/>
    </source>
</evidence>
<gene>
    <name evidence="2" type="ORF">U0070_008818</name>
</gene>
<dbReference type="AlphaFoldDB" id="A0AAW0IJC8"/>
<keyword evidence="3" id="KW-1185">Reference proteome</keyword>
<comment type="caution">
    <text evidence="2">The sequence shown here is derived from an EMBL/GenBank/DDBJ whole genome shotgun (WGS) entry which is preliminary data.</text>
</comment>
<reference evidence="2 3" key="1">
    <citation type="journal article" date="2023" name="bioRxiv">
        <title>Conserved and derived expression patterns and positive selection on dental genes reveal complex evolutionary context of ever-growing rodent molars.</title>
        <authorList>
            <person name="Calamari Z.T."/>
            <person name="Song A."/>
            <person name="Cohen E."/>
            <person name="Akter M."/>
            <person name="Roy R.D."/>
            <person name="Hallikas O."/>
            <person name="Christensen M.M."/>
            <person name="Li P."/>
            <person name="Marangoni P."/>
            <person name="Jernvall J."/>
            <person name="Klein O.D."/>
        </authorList>
    </citation>
    <scope>NUCLEOTIDE SEQUENCE [LARGE SCALE GENOMIC DNA]</scope>
    <source>
        <strain evidence="2">V071</strain>
    </source>
</reference>
<evidence type="ECO:0000313" key="3">
    <source>
        <dbReference type="Proteomes" id="UP001488838"/>
    </source>
</evidence>
<evidence type="ECO:0000256" key="1">
    <source>
        <dbReference type="SAM" id="MobiDB-lite"/>
    </source>
</evidence>
<proteinExistence type="predicted"/>
<dbReference type="EMBL" id="JBBHLL010000123">
    <property type="protein sequence ID" value="KAK7814450.1"/>
    <property type="molecule type" value="Genomic_DNA"/>
</dbReference>
<organism evidence="2 3">
    <name type="scientific">Myodes glareolus</name>
    <name type="common">Bank vole</name>
    <name type="synonym">Clethrionomys glareolus</name>
    <dbReference type="NCBI Taxonomy" id="447135"/>
    <lineage>
        <taxon>Eukaryota</taxon>
        <taxon>Metazoa</taxon>
        <taxon>Chordata</taxon>
        <taxon>Craniata</taxon>
        <taxon>Vertebrata</taxon>
        <taxon>Euteleostomi</taxon>
        <taxon>Mammalia</taxon>
        <taxon>Eutheria</taxon>
        <taxon>Euarchontoglires</taxon>
        <taxon>Glires</taxon>
        <taxon>Rodentia</taxon>
        <taxon>Myomorpha</taxon>
        <taxon>Muroidea</taxon>
        <taxon>Cricetidae</taxon>
        <taxon>Arvicolinae</taxon>
        <taxon>Myodes</taxon>
    </lineage>
</organism>
<accession>A0AAW0IJC8</accession>
<dbReference type="Proteomes" id="UP001488838">
    <property type="component" value="Unassembled WGS sequence"/>
</dbReference>
<protein>
    <submittedName>
        <fullName evidence="2">Uncharacterized protein</fullName>
    </submittedName>
</protein>